<feature type="chain" id="PRO_5038464942" description="Integral membrane protein" evidence="3">
    <location>
        <begin position="22"/>
        <end position="107"/>
    </location>
</feature>
<comment type="caution">
    <text evidence="4">The sequence shown here is derived from an EMBL/GenBank/DDBJ whole genome shotgun (WGS) entry which is preliminary data.</text>
</comment>
<feature type="transmembrane region" description="Helical" evidence="2">
    <location>
        <begin position="45"/>
        <end position="66"/>
    </location>
</feature>
<dbReference type="EMBL" id="JYNL01000064">
    <property type="protein sequence ID" value="KMO70352.1"/>
    <property type="molecule type" value="Genomic_DNA"/>
</dbReference>
<feature type="signal peptide" evidence="3">
    <location>
        <begin position="1"/>
        <end position="21"/>
    </location>
</feature>
<dbReference type="PATRIC" id="fig|37916.4.peg.5248"/>
<accession>A0A0J6VLC3</accession>
<evidence type="ECO:0000256" key="3">
    <source>
        <dbReference type="SAM" id="SignalP"/>
    </source>
</evidence>
<evidence type="ECO:0000256" key="1">
    <source>
        <dbReference type="SAM" id="MobiDB-lite"/>
    </source>
</evidence>
<gene>
    <name evidence="4" type="ORF">MCHLDSM_05240</name>
</gene>
<evidence type="ECO:0000256" key="2">
    <source>
        <dbReference type="SAM" id="Phobius"/>
    </source>
</evidence>
<dbReference type="STRING" id="37916.MCHLDSM_05240"/>
<reference evidence="4 5" key="1">
    <citation type="journal article" date="2015" name="Genome Biol. Evol.">
        <title>Characterization of Three Mycobacterium spp. with Potential Use in Bioremediation by Genome Sequencing and Comparative Genomics.</title>
        <authorList>
            <person name="Das S."/>
            <person name="Pettersson B.M."/>
            <person name="Behra P.R."/>
            <person name="Ramesh M."/>
            <person name="Dasgupta S."/>
            <person name="Bhattacharya A."/>
            <person name="Kirsebom L.A."/>
        </authorList>
    </citation>
    <scope>NUCLEOTIDE SEQUENCE [LARGE SCALE GENOMIC DNA]</scope>
    <source>
        <strain evidence="4 5">DSM 43826</strain>
    </source>
</reference>
<feature type="region of interest" description="Disordered" evidence="1">
    <location>
        <begin position="72"/>
        <end position="107"/>
    </location>
</feature>
<keyword evidence="2" id="KW-0812">Transmembrane</keyword>
<keyword evidence="5" id="KW-1185">Reference proteome</keyword>
<keyword evidence="2" id="KW-1133">Transmembrane helix</keyword>
<keyword evidence="2" id="KW-0472">Membrane</keyword>
<name>A0A0J6VLC3_9MYCO</name>
<sequence>MNREACKFFAGSFAALAYAHAAYAVATSSGLVDEPVFLGRRWGVGYMWTEAAVYSALSVTLGYLGWRGPRGTAQLPPSDRQARDAVAETDAHQETVQESEKGTAAAV</sequence>
<protein>
    <recommendedName>
        <fullName evidence="6">Integral membrane protein</fullName>
    </recommendedName>
</protein>
<evidence type="ECO:0000313" key="5">
    <source>
        <dbReference type="Proteomes" id="UP000036513"/>
    </source>
</evidence>
<dbReference type="AlphaFoldDB" id="A0A0J6VLC3"/>
<dbReference type="RefSeq" id="WP_048472382.1">
    <property type="nucleotide sequence ID" value="NZ_JYNL01000064.1"/>
</dbReference>
<evidence type="ECO:0008006" key="6">
    <source>
        <dbReference type="Google" id="ProtNLM"/>
    </source>
</evidence>
<keyword evidence="3" id="KW-0732">Signal</keyword>
<evidence type="ECO:0000313" key="4">
    <source>
        <dbReference type="EMBL" id="KMO70352.1"/>
    </source>
</evidence>
<dbReference type="Proteomes" id="UP000036513">
    <property type="component" value="Unassembled WGS sequence"/>
</dbReference>
<proteinExistence type="predicted"/>
<organism evidence="4 5">
    <name type="scientific">Mycolicibacterium chlorophenolicum</name>
    <dbReference type="NCBI Taxonomy" id="37916"/>
    <lineage>
        <taxon>Bacteria</taxon>
        <taxon>Bacillati</taxon>
        <taxon>Actinomycetota</taxon>
        <taxon>Actinomycetes</taxon>
        <taxon>Mycobacteriales</taxon>
        <taxon>Mycobacteriaceae</taxon>
        <taxon>Mycolicibacterium</taxon>
    </lineage>
</organism>
<feature type="compositionally biased region" description="Basic and acidic residues" evidence="1">
    <location>
        <begin position="80"/>
        <end position="101"/>
    </location>
</feature>